<gene>
    <name evidence="1" type="ORF">J2Z17_004999</name>
</gene>
<evidence type="ECO:0000313" key="2">
    <source>
        <dbReference type="Proteomes" id="UP000759443"/>
    </source>
</evidence>
<keyword evidence="2" id="KW-1185">Reference proteome</keyword>
<protein>
    <submittedName>
        <fullName evidence="1">Threonine/homoserine/homoserine lactone efflux protein</fullName>
    </submittedName>
</protein>
<evidence type="ECO:0000313" key="1">
    <source>
        <dbReference type="EMBL" id="MBP1853538.1"/>
    </source>
</evidence>
<proteinExistence type="predicted"/>
<comment type="caution">
    <text evidence="1">The sequence shown here is derived from an EMBL/GenBank/DDBJ whole genome shotgun (WGS) entry which is preliminary data.</text>
</comment>
<organism evidence="1 2">
    <name type="scientific">Rhizobium halophytocola</name>
    <dbReference type="NCBI Taxonomy" id="735519"/>
    <lineage>
        <taxon>Bacteria</taxon>
        <taxon>Pseudomonadati</taxon>
        <taxon>Pseudomonadota</taxon>
        <taxon>Alphaproteobacteria</taxon>
        <taxon>Hyphomicrobiales</taxon>
        <taxon>Rhizobiaceae</taxon>
        <taxon>Rhizobium/Agrobacterium group</taxon>
        <taxon>Rhizobium</taxon>
    </lineage>
</organism>
<sequence length="45" mass="4865">MFGYALLGSQAVRLLRQSGALWLDRLCGSALLVLPGSLALYRRAS</sequence>
<name>A0ABS4E6J9_9HYPH</name>
<dbReference type="Proteomes" id="UP000759443">
    <property type="component" value="Unassembled WGS sequence"/>
</dbReference>
<reference evidence="1 2" key="1">
    <citation type="submission" date="2021-03" db="EMBL/GenBank/DDBJ databases">
        <title>Genomic Encyclopedia of Type Strains, Phase IV (KMG-IV): sequencing the most valuable type-strain genomes for metagenomic binning, comparative biology and taxonomic classification.</title>
        <authorList>
            <person name="Goeker M."/>
        </authorList>
    </citation>
    <scope>NUCLEOTIDE SEQUENCE [LARGE SCALE GENOMIC DNA]</scope>
    <source>
        <strain evidence="1 2">DSM 21600</strain>
    </source>
</reference>
<accession>A0ABS4E6J9</accession>
<dbReference type="EMBL" id="JAGGJU010000019">
    <property type="protein sequence ID" value="MBP1853538.1"/>
    <property type="molecule type" value="Genomic_DNA"/>
</dbReference>